<dbReference type="Proteomes" id="UP000830326">
    <property type="component" value="Chromosome"/>
</dbReference>
<name>A0ABY4HDU5_9BACI</name>
<dbReference type="EMBL" id="CP095075">
    <property type="protein sequence ID" value="UOR12075.1"/>
    <property type="molecule type" value="Genomic_DNA"/>
</dbReference>
<organism evidence="2 3">
    <name type="scientific">Halobacillus amylolyticus</name>
    <dbReference type="NCBI Taxonomy" id="2932259"/>
    <lineage>
        <taxon>Bacteria</taxon>
        <taxon>Bacillati</taxon>
        <taxon>Bacillota</taxon>
        <taxon>Bacilli</taxon>
        <taxon>Bacillales</taxon>
        <taxon>Bacillaceae</taxon>
        <taxon>Halobacillus</taxon>
    </lineage>
</organism>
<reference evidence="2" key="1">
    <citation type="submission" date="2022-04" db="EMBL/GenBank/DDBJ databases">
        <title>Halobacillus sp. isolated from saltern.</title>
        <authorList>
            <person name="Won M."/>
            <person name="Lee C.-M."/>
            <person name="Woen H.-Y."/>
            <person name="Kwon S.-W."/>
        </authorList>
    </citation>
    <scope>NUCLEOTIDE SEQUENCE</scope>
    <source>
        <strain evidence="2">SSHM10-5</strain>
    </source>
</reference>
<evidence type="ECO:0000313" key="3">
    <source>
        <dbReference type="Proteomes" id="UP000830326"/>
    </source>
</evidence>
<accession>A0ABY4HDU5</accession>
<feature type="transmembrane region" description="Helical" evidence="1">
    <location>
        <begin position="92"/>
        <end position="112"/>
    </location>
</feature>
<protein>
    <submittedName>
        <fullName evidence="2">Zinc dependent phospholipase C family protein</fullName>
    </submittedName>
</protein>
<gene>
    <name evidence="2" type="ORF">MUO15_00575</name>
</gene>
<evidence type="ECO:0000256" key="1">
    <source>
        <dbReference type="SAM" id="Phobius"/>
    </source>
</evidence>
<keyword evidence="1" id="KW-1133">Transmembrane helix</keyword>
<proteinExistence type="predicted"/>
<feature type="transmembrane region" description="Helical" evidence="1">
    <location>
        <begin position="20"/>
        <end position="42"/>
    </location>
</feature>
<sequence>MNTIHHGFWTYFIFRKKRQLVKWFVIGSIAPDIIYFVMFLYLGVQKEILTLSLLLDLFKMPMFGFPSDSSNMALTQLHDFILEMFQHPIVEILRFTGHSLFVWTVLSGLVYWRMGFKLSPLKAFLLGWSGHILTDLLTHATDATPILYPLSDLIIRGPISYWNPDYYGKEFNIVNNILLVLATVYLIIRFLQRVTNRGK</sequence>
<keyword evidence="1" id="KW-0472">Membrane</keyword>
<dbReference type="RefSeq" id="WP_245032612.1">
    <property type="nucleotide sequence ID" value="NZ_CP095075.1"/>
</dbReference>
<keyword evidence="1" id="KW-0812">Transmembrane</keyword>
<evidence type="ECO:0000313" key="2">
    <source>
        <dbReference type="EMBL" id="UOR12075.1"/>
    </source>
</evidence>
<feature type="transmembrane region" description="Helical" evidence="1">
    <location>
        <begin position="173"/>
        <end position="191"/>
    </location>
</feature>
<keyword evidence="3" id="KW-1185">Reference proteome</keyword>